<comment type="similarity">
    <text evidence="1 5">Belongs to the R-transferase family.</text>
</comment>
<evidence type="ECO:0000313" key="9">
    <source>
        <dbReference type="EMBL" id="KLU81680.1"/>
    </source>
</evidence>
<reference evidence="10" key="4">
    <citation type="journal article" date="2015" name="G3 (Bethesda)">
        <title>Genome sequences of three phytopathogenic species of the Magnaporthaceae family of fungi.</title>
        <authorList>
            <person name="Okagaki L.H."/>
            <person name="Nunes C.C."/>
            <person name="Sailsbery J."/>
            <person name="Clay B."/>
            <person name="Brown D."/>
            <person name="John T."/>
            <person name="Oh Y."/>
            <person name="Young N."/>
            <person name="Fitzgerald M."/>
            <person name="Haas B.J."/>
            <person name="Zeng Q."/>
            <person name="Young S."/>
            <person name="Adiconis X."/>
            <person name="Fan L."/>
            <person name="Levin J.Z."/>
            <person name="Mitchell T.K."/>
            <person name="Okubara P.A."/>
            <person name="Farman M.L."/>
            <person name="Kohn L.M."/>
            <person name="Birren B."/>
            <person name="Ma L.-J."/>
            <person name="Dean R.A."/>
        </authorList>
    </citation>
    <scope>NUCLEOTIDE SEQUENCE</scope>
    <source>
        <strain evidence="10">ATCC 64411 / 73-15</strain>
    </source>
</reference>
<reference evidence="10" key="5">
    <citation type="submission" date="2015-06" db="UniProtKB">
        <authorList>
            <consortium name="EnsemblFungi"/>
        </authorList>
    </citation>
    <scope>IDENTIFICATION</scope>
    <source>
        <strain evidence="10">ATCC 64411</strain>
    </source>
</reference>
<dbReference type="EnsemblFungi" id="MAPG_00765T0">
    <property type="protein sequence ID" value="MAPG_00765T0"/>
    <property type="gene ID" value="MAPG_00765"/>
</dbReference>
<feature type="domain" description="N-end rule aminoacyl transferase C-terminal" evidence="8">
    <location>
        <begin position="177"/>
        <end position="313"/>
    </location>
</feature>
<dbReference type="EMBL" id="ADBL01000176">
    <property type="status" value="NOT_ANNOTATED_CDS"/>
    <property type="molecule type" value="Genomic_DNA"/>
</dbReference>
<dbReference type="GO" id="GO:0004057">
    <property type="term" value="F:arginyl-tRNA--protein transferase activity"/>
    <property type="evidence" value="ECO:0007669"/>
    <property type="project" value="UniProtKB-EC"/>
</dbReference>
<evidence type="ECO:0000256" key="5">
    <source>
        <dbReference type="PIRNR" id="PIRNR037207"/>
    </source>
</evidence>
<evidence type="ECO:0000256" key="4">
    <source>
        <dbReference type="ARBA" id="ARBA00023315"/>
    </source>
</evidence>
<dbReference type="InterPro" id="IPR007471">
    <property type="entry name" value="N-end_Aminoacyl_Trfase_N"/>
</dbReference>
<dbReference type="InterPro" id="IPR016181">
    <property type="entry name" value="Acyl_CoA_acyltransferase"/>
</dbReference>
<keyword evidence="11" id="KW-1185">Reference proteome</keyword>
<keyword evidence="3 5" id="KW-0833">Ubl conjugation pathway</keyword>
<dbReference type="OMA" id="KMQYKND"/>
<organism evidence="10 11">
    <name type="scientific">Magnaporthiopsis poae (strain ATCC 64411 / 73-15)</name>
    <name type="common">Kentucky bluegrass fungus</name>
    <name type="synonym">Magnaporthe poae</name>
    <dbReference type="NCBI Taxonomy" id="644358"/>
    <lineage>
        <taxon>Eukaryota</taxon>
        <taxon>Fungi</taxon>
        <taxon>Dikarya</taxon>
        <taxon>Ascomycota</taxon>
        <taxon>Pezizomycotina</taxon>
        <taxon>Sordariomycetes</taxon>
        <taxon>Sordariomycetidae</taxon>
        <taxon>Magnaporthales</taxon>
        <taxon>Magnaporthaceae</taxon>
        <taxon>Magnaporthiopsis</taxon>
    </lineage>
</organism>
<evidence type="ECO:0000259" key="7">
    <source>
        <dbReference type="Pfam" id="PF04376"/>
    </source>
</evidence>
<proteinExistence type="inferred from homology"/>
<feature type="region of interest" description="Disordered" evidence="6">
    <location>
        <begin position="340"/>
        <end position="398"/>
    </location>
</feature>
<dbReference type="AlphaFoldDB" id="A0A0C4DLW7"/>
<evidence type="ECO:0000259" key="8">
    <source>
        <dbReference type="Pfam" id="PF04377"/>
    </source>
</evidence>
<evidence type="ECO:0000313" key="11">
    <source>
        <dbReference type="Proteomes" id="UP000011715"/>
    </source>
</evidence>
<evidence type="ECO:0000313" key="10">
    <source>
        <dbReference type="EnsemblFungi" id="MAPG_00765T0"/>
    </source>
</evidence>
<comment type="function">
    <text evidence="5">Involved in the post-translational conjugation of arginine to the N-terminal aspartate or glutamate of a protein. This arginylation is required for degradation of the protein via the ubiquitin pathway.</text>
</comment>
<dbReference type="InterPro" id="IPR017137">
    <property type="entry name" value="Arg-tRNA-P_Trfase_1_euk"/>
</dbReference>
<dbReference type="OrthoDB" id="74183at2759"/>
<reference evidence="9" key="3">
    <citation type="submission" date="2011-03" db="EMBL/GenBank/DDBJ databases">
        <title>Annotation of Magnaporthe poae ATCC 64411.</title>
        <authorList>
            <person name="Ma L.-J."/>
            <person name="Dead R."/>
            <person name="Young S.K."/>
            <person name="Zeng Q."/>
            <person name="Gargeya S."/>
            <person name="Fitzgerald M."/>
            <person name="Haas B."/>
            <person name="Abouelleil A."/>
            <person name="Alvarado L."/>
            <person name="Arachchi H.M."/>
            <person name="Berlin A."/>
            <person name="Brown A."/>
            <person name="Chapman S.B."/>
            <person name="Chen Z."/>
            <person name="Dunbar C."/>
            <person name="Freedman E."/>
            <person name="Gearin G."/>
            <person name="Gellesch M."/>
            <person name="Goldberg J."/>
            <person name="Griggs A."/>
            <person name="Gujja S."/>
            <person name="Heiman D."/>
            <person name="Howarth C."/>
            <person name="Larson L."/>
            <person name="Lui A."/>
            <person name="MacDonald P.J.P."/>
            <person name="Mehta T."/>
            <person name="Montmayeur A."/>
            <person name="Murphy C."/>
            <person name="Neiman D."/>
            <person name="Pearson M."/>
            <person name="Priest M."/>
            <person name="Roberts A."/>
            <person name="Saif S."/>
            <person name="Shea T."/>
            <person name="Shenoy N."/>
            <person name="Sisk P."/>
            <person name="Stolte C."/>
            <person name="Sykes S."/>
            <person name="Yandava C."/>
            <person name="Wortman J."/>
            <person name="Nusbaum C."/>
            <person name="Birren B."/>
        </authorList>
    </citation>
    <scope>NUCLEOTIDE SEQUENCE</scope>
    <source>
        <strain evidence="9">ATCC 64411</strain>
    </source>
</reference>
<dbReference type="STRING" id="644358.A0A0C4DLW7"/>
<feature type="compositionally biased region" description="Basic and acidic residues" evidence="6">
    <location>
        <begin position="348"/>
        <end position="363"/>
    </location>
</feature>
<dbReference type="InterPro" id="IPR030700">
    <property type="entry name" value="N-end_Aminoacyl_Trfase"/>
</dbReference>
<name>A0A0C4DLW7_MAGP6</name>
<dbReference type="SUPFAM" id="SSF55729">
    <property type="entry name" value="Acyl-CoA N-acyltransferases (Nat)"/>
    <property type="match status" value="1"/>
</dbReference>
<dbReference type="eggNOG" id="KOG1193">
    <property type="taxonomic scope" value="Eukaryota"/>
</dbReference>
<keyword evidence="2 5" id="KW-0808">Transferase</keyword>
<dbReference type="EC" id="2.3.2.8" evidence="5"/>
<dbReference type="PANTHER" id="PTHR21367">
    <property type="entry name" value="ARGININE-TRNA-PROTEIN TRANSFERASE 1"/>
    <property type="match status" value="1"/>
</dbReference>
<dbReference type="EMBL" id="GL876966">
    <property type="protein sequence ID" value="KLU81680.1"/>
    <property type="molecule type" value="Genomic_DNA"/>
</dbReference>
<dbReference type="Pfam" id="PF04376">
    <property type="entry name" value="ATE_N"/>
    <property type="match status" value="1"/>
</dbReference>
<gene>
    <name evidence="9" type="ORF">MAPG_00765</name>
</gene>
<dbReference type="InterPro" id="IPR007472">
    <property type="entry name" value="N-end_Aminoacyl_Trfase_C"/>
</dbReference>
<reference evidence="11" key="1">
    <citation type="submission" date="2010-05" db="EMBL/GenBank/DDBJ databases">
        <title>The genome sequence of Magnaporthe poae strain ATCC 64411.</title>
        <authorList>
            <person name="Ma L.-J."/>
            <person name="Dead R."/>
            <person name="Young S."/>
            <person name="Zeng Q."/>
            <person name="Koehrsen M."/>
            <person name="Alvarado L."/>
            <person name="Berlin A."/>
            <person name="Chapman S.B."/>
            <person name="Chen Z."/>
            <person name="Freedman E."/>
            <person name="Gellesch M."/>
            <person name="Goldberg J."/>
            <person name="Griggs A."/>
            <person name="Gujja S."/>
            <person name="Heilman E.R."/>
            <person name="Heiman D."/>
            <person name="Hepburn T."/>
            <person name="Howarth C."/>
            <person name="Jen D."/>
            <person name="Larson L."/>
            <person name="Mehta T."/>
            <person name="Neiman D."/>
            <person name="Pearson M."/>
            <person name="Roberts A."/>
            <person name="Saif S."/>
            <person name="Shea T."/>
            <person name="Shenoy N."/>
            <person name="Sisk P."/>
            <person name="Stolte C."/>
            <person name="Sykes S."/>
            <person name="Walk T."/>
            <person name="White J."/>
            <person name="Yandava C."/>
            <person name="Haas B."/>
            <person name="Nusbaum C."/>
            <person name="Birren B."/>
        </authorList>
    </citation>
    <scope>NUCLEOTIDE SEQUENCE [LARGE SCALE GENOMIC DNA]</scope>
    <source>
        <strain evidence="11">ATCC 64411 / 73-15</strain>
    </source>
</reference>
<reference evidence="9" key="2">
    <citation type="submission" date="2010-05" db="EMBL/GenBank/DDBJ databases">
        <title>The Genome Sequence of Magnaporthe poae strain ATCC 64411.</title>
        <authorList>
            <consortium name="The Broad Institute Genome Sequencing Platform"/>
            <consortium name="Broad Institute Genome Sequencing Center for Infectious Disease"/>
            <person name="Ma L.-J."/>
            <person name="Dead R."/>
            <person name="Young S."/>
            <person name="Zeng Q."/>
            <person name="Koehrsen M."/>
            <person name="Alvarado L."/>
            <person name="Berlin A."/>
            <person name="Chapman S.B."/>
            <person name="Chen Z."/>
            <person name="Freedman E."/>
            <person name="Gellesch M."/>
            <person name="Goldberg J."/>
            <person name="Griggs A."/>
            <person name="Gujja S."/>
            <person name="Heilman E.R."/>
            <person name="Heiman D."/>
            <person name="Hepburn T."/>
            <person name="Howarth C."/>
            <person name="Jen D."/>
            <person name="Larson L."/>
            <person name="Mehta T."/>
            <person name="Neiman D."/>
            <person name="Pearson M."/>
            <person name="Roberts A."/>
            <person name="Saif S."/>
            <person name="Shea T."/>
            <person name="Shenoy N."/>
            <person name="Sisk P."/>
            <person name="Stolte C."/>
            <person name="Sykes S."/>
            <person name="Walk T."/>
            <person name="White J."/>
            <person name="Yandava C."/>
            <person name="Haas B."/>
            <person name="Nusbaum C."/>
            <person name="Birren B."/>
        </authorList>
    </citation>
    <scope>NUCLEOTIDE SEQUENCE</scope>
    <source>
        <strain evidence="9">ATCC 64411</strain>
    </source>
</reference>
<evidence type="ECO:0000256" key="6">
    <source>
        <dbReference type="SAM" id="MobiDB-lite"/>
    </source>
</evidence>
<dbReference type="VEuPathDB" id="FungiDB:MAPG_00765"/>
<dbReference type="PANTHER" id="PTHR21367:SF1">
    <property type="entry name" value="ARGINYL-TRNA--PROTEIN TRANSFERASE 1"/>
    <property type="match status" value="1"/>
</dbReference>
<dbReference type="PIRSF" id="PIRSF037207">
    <property type="entry name" value="ATE1_euk"/>
    <property type="match status" value="1"/>
</dbReference>
<accession>A0A0C4DLW7</accession>
<evidence type="ECO:0000256" key="2">
    <source>
        <dbReference type="ARBA" id="ARBA00022679"/>
    </source>
</evidence>
<feature type="domain" description="N-end aminoacyl transferase N-terminal" evidence="7">
    <location>
        <begin position="30"/>
        <end position="105"/>
    </location>
</feature>
<dbReference type="GO" id="GO:0005737">
    <property type="term" value="C:cytoplasm"/>
    <property type="evidence" value="ECO:0007669"/>
    <property type="project" value="TreeGrafter"/>
</dbReference>
<evidence type="ECO:0000256" key="1">
    <source>
        <dbReference type="ARBA" id="ARBA00009991"/>
    </source>
</evidence>
<dbReference type="Proteomes" id="UP000011715">
    <property type="component" value="Unassembled WGS sequence"/>
</dbReference>
<sequence>MEQDEVMQTAGGTDDPVRSYISPIGYSNSSECGYCRGRSSVSKKRFSYYAVTNDLSPGFYQSLVDRCWRRSGRLLYRPNQRSACCPHYTLRLDSKEFRPTKDQRQAANRFNSYVVGESYTKEAARLHPRSREESKRRNVVFDLVERVHEAERERVPSPPEPAHDFTVVLEQDDFTEEKYLLFENYQRLVHKEPPSKISRSGFKRFLCDSPIRRTTDVGPDGNQRKLGSFHQCYRLDGKLVAMGVLDLLPHCVSAVYFLYHESIHKYNPGKLGAMREIALAVEGGYRWWYSGYYIHTCPKMQYKNDYAPQYILDPETLTWHPLTKSDMAIFDHKGYARFPRVGAPNDGGDGKSEESKGDDGGDHNDDDGEAGGGAQGDDSADKSGEDSDSDCDSSDYGGQREYLLQSNMPGIISLDELALLDLDDIAVVTDGQPEMFSTSDLVVWRSQSITQYPSLKARVAELVAAVGPDLLDELCLDFRTRRQSF</sequence>
<evidence type="ECO:0000256" key="3">
    <source>
        <dbReference type="ARBA" id="ARBA00022786"/>
    </source>
</evidence>
<protein>
    <recommendedName>
        <fullName evidence="5">Arginyl-tRNA--protein transferase 1</fullName>
        <shortName evidence="5">Arginyltransferase 1</shortName>
        <shortName evidence="5">R-transferase 1</shortName>
        <ecNumber evidence="5">2.3.2.8</ecNumber>
    </recommendedName>
    <alternativeName>
        <fullName evidence="5">Arginine-tRNA--protein transferase 1</fullName>
    </alternativeName>
</protein>
<keyword evidence="4 5" id="KW-0012">Acyltransferase</keyword>
<comment type="catalytic activity">
    <reaction evidence="5">
        <text>an N-terminal L-alpha-aminoacyl-[protein] + L-arginyl-tRNA(Arg) = an N-terminal L-arginyl-L-aminoacyl-[protein] + tRNA(Arg) + H(+)</text>
        <dbReference type="Rhea" id="RHEA:10208"/>
        <dbReference type="Rhea" id="RHEA-COMP:9658"/>
        <dbReference type="Rhea" id="RHEA-COMP:9673"/>
        <dbReference type="Rhea" id="RHEA-COMP:10636"/>
        <dbReference type="Rhea" id="RHEA-COMP:10638"/>
        <dbReference type="ChEBI" id="CHEBI:15378"/>
        <dbReference type="ChEBI" id="CHEBI:78442"/>
        <dbReference type="ChEBI" id="CHEBI:78513"/>
        <dbReference type="ChEBI" id="CHEBI:78597"/>
        <dbReference type="ChEBI" id="CHEBI:83562"/>
        <dbReference type="EC" id="2.3.2.8"/>
    </reaction>
</comment>
<dbReference type="Pfam" id="PF04377">
    <property type="entry name" value="ATE_C"/>
    <property type="match status" value="1"/>
</dbReference>